<organism evidence="1 2">
    <name type="scientific">Aliidiomarina halalkaliphila</name>
    <dbReference type="NCBI Taxonomy" id="2593535"/>
    <lineage>
        <taxon>Bacteria</taxon>
        <taxon>Pseudomonadati</taxon>
        <taxon>Pseudomonadota</taxon>
        <taxon>Gammaproteobacteria</taxon>
        <taxon>Alteromonadales</taxon>
        <taxon>Idiomarinaceae</taxon>
        <taxon>Aliidiomarina</taxon>
    </lineage>
</organism>
<accession>A0A552WYS3</accession>
<evidence type="ECO:0000313" key="2">
    <source>
        <dbReference type="Proteomes" id="UP000320359"/>
    </source>
</evidence>
<dbReference type="Proteomes" id="UP000320359">
    <property type="component" value="Unassembled WGS sequence"/>
</dbReference>
<dbReference type="PANTHER" id="PTHR37463">
    <property type="entry name" value="GSL3115 PROTEIN"/>
    <property type="match status" value="1"/>
</dbReference>
<dbReference type="EMBL" id="VJWL01000005">
    <property type="protein sequence ID" value="TRW47970.1"/>
    <property type="molecule type" value="Genomic_DNA"/>
</dbReference>
<keyword evidence="2" id="KW-1185">Reference proteome</keyword>
<dbReference type="PIRSF" id="PIRSF037205">
    <property type="entry name" value="UCP037205"/>
    <property type="match status" value="1"/>
</dbReference>
<dbReference type="InterPro" id="IPR017136">
    <property type="entry name" value="UCP037205"/>
</dbReference>
<dbReference type="PANTHER" id="PTHR37463:SF1">
    <property type="entry name" value="DUF2256 DOMAIN-CONTAINING PROTEIN"/>
    <property type="match status" value="1"/>
</dbReference>
<gene>
    <name evidence="1" type="ORF">FM042_11605</name>
</gene>
<comment type="caution">
    <text evidence="1">The sequence shown here is derived from an EMBL/GenBank/DDBJ whole genome shotgun (WGS) entry which is preliminary data.</text>
</comment>
<dbReference type="OrthoDB" id="27194at2"/>
<name>A0A552WYS3_9GAMM</name>
<proteinExistence type="predicted"/>
<protein>
    <submittedName>
        <fullName evidence="1">DUF2256 domain-containing protein</fullName>
    </submittedName>
</protein>
<dbReference type="AlphaFoldDB" id="A0A552WYS3"/>
<reference evidence="1 2" key="1">
    <citation type="submission" date="2019-07" db="EMBL/GenBank/DDBJ databases">
        <authorList>
            <person name="Yang M."/>
            <person name="Zhao D."/>
            <person name="Xiang H."/>
        </authorList>
    </citation>
    <scope>NUCLEOTIDE SEQUENCE [LARGE SCALE GENOMIC DNA]</scope>
    <source>
        <strain evidence="1 2">IM1326</strain>
    </source>
</reference>
<dbReference type="Pfam" id="PF10013">
    <property type="entry name" value="DUF2256"/>
    <property type="match status" value="1"/>
</dbReference>
<evidence type="ECO:0000313" key="1">
    <source>
        <dbReference type="EMBL" id="TRW47970.1"/>
    </source>
</evidence>
<dbReference type="RefSeq" id="WP_143236609.1">
    <property type="nucleotide sequence ID" value="NZ_VJWL01000005.1"/>
</dbReference>
<sequence>MPHKKQNLPHKVCPVCNRGFSWRKKWERNWDHVIYCSERCRRARNLT</sequence>